<accession>X7YJ70</accession>
<reference evidence="1" key="1">
    <citation type="submission" date="2014-01" db="EMBL/GenBank/DDBJ databases">
        <authorList>
            <person name="Brown-Elliot B."/>
            <person name="Wallace R."/>
            <person name="Lenaerts A."/>
            <person name="Ordway D."/>
            <person name="DeGroote M.A."/>
            <person name="Parker T."/>
            <person name="Sizemore C."/>
            <person name="Tallon L.J."/>
            <person name="Sadzewicz L.K."/>
            <person name="Sengamalay N."/>
            <person name="Fraser C.M."/>
            <person name="Hine E."/>
            <person name="Shefchek K.A."/>
            <person name="Das S.P."/>
            <person name="Tettelin H."/>
        </authorList>
    </citation>
    <scope>NUCLEOTIDE SEQUENCE [LARGE SCALE GENOMIC DNA]</scope>
    <source>
        <strain evidence="1">4042</strain>
    </source>
</reference>
<dbReference type="EMBL" id="JAOB01000093">
    <property type="protein sequence ID" value="EUA06841.1"/>
    <property type="molecule type" value="Genomic_DNA"/>
</dbReference>
<keyword evidence="1" id="KW-0413">Isomerase</keyword>
<evidence type="ECO:0000313" key="1">
    <source>
        <dbReference type="EMBL" id="EUA06841.1"/>
    </source>
</evidence>
<protein>
    <submittedName>
        <fullName evidence="1">Phosphomannomutase domain protein</fullName>
        <ecNumber evidence="1">5.4.2.8</ecNumber>
    </submittedName>
</protein>
<dbReference type="AlphaFoldDB" id="X7YJ70"/>
<gene>
    <name evidence="1" type="primary">manB2</name>
    <name evidence="1" type="ORF">I553_0258</name>
</gene>
<dbReference type="EC" id="5.4.2.8" evidence="1"/>
<dbReference type="GO" id="GO:0004615">
    <property type="term" value="F:phosphomannomutase activity"/>
    <property type="evidence" value="ECO:0007669"/>
    <property type="project" value="UniProtKB-EC"/>
</dbReference>
<proteinExistence type="predicted"/>
<sequence>MRRAVEHARREIELIGGGQADADHVETLTGDAGGKGSCQRR</sequence>
<comment type="caution">
    <text evidence="1">The sequence shown here is derived from an EMBL/GenBank/DDBJ whole genome shotgun (WGS) entry which is preliminary data.</text>
</comment>
<name>X7YJ70_MYCXE</name>
<organism evidence="1">
    <name type="scientific">Mycobacterium xenopi 4042</name>
    <dbReference type="NCBI Taxonomy" id="1299334"/>
    <lineage>
        <taxon>Bacteria</taxon>
        <taxon>Bacillati</taxon>
        <taxon>Actinomycetota</taxon>
        <taxon>Actinomycetes</taxon>
        <taxon>Mycobacteriales</taxon>
        <taxon>Mycobacteriaceae</taxon>
        <taxon>Mycobacterium</taxon>
    </lineage>
</organism>